<name>A0LPB4_SYNFM</name>
<dbReference type="HOGENOM" id="CLU_2439723_0_0_7"/>
<feature type="region of interest" description="Disordered" evidence="1">
    <location>
        <begin position="58"/>
        <end position="90"/>
    </location>
</feature>
<reference evidence="2 3" key="1">
    <citation type="submission" date="2006-10" db="EMBL/GenBank/DDBJ databases">
        <title>Complete sequence of Syntrophobacter fumaroxidans MPOB.</title>
        <authorList>
            <consortium name="US DOE Joint Genome Institute"/>
            <person name="Copeland A."/>
            <person name="Lucas S."/>
            <person name="Lapidus A."/>
            <person name="Barry K."/>
            <person name="Detter J.C."/>
            <person name="Glavina del Rio T."/>
            <person name="Hammon N."/>
            <person name="Israni S."/>
            <person name="Pitluck S."/>
            <person name="Goltsman E.G."/>
            <person name="Martinez M."/>
            <person name="Schmutz J."/>
            <person name="Larimer F."/>
            <person name="Land M."/>
            <person name="Hauser L."/>
            <person name="Kyrpides N."/>
            <person name="Kim E."/>
            <person name="Boone D.R."/>
            <person name="Brockman F."/>
            <person name="Culley D."/>
            <person name="Ferry J."/>
            <person name="Gunsalus R."/>
            <person name="McInerney M.J."/>
            <person name="Morrison M."/>
            <person name="Plugge C."/>
            <person name="Rohlin L."/>
            <person name="Scholten J."/>
            <person name="Sieber J."/>
            <person name="Stams A.J.M."/>
            <person name="Worm P."/>
            <person name="Henstra A.M."/>
            <person name="Richardson P."/>
        </authorList>
    </citation>
    <scope>NUCLEOTIDE SEQUENCE [LARGE SCALE GENOMIC DNA]</scope>
    <source>
        <strain evidence="3">DSM 10017 / MPOB</strain>
    </source>
</reference>
<dbReference type="AlphaFoldDB" id="A0LPB4"/>
<proteinExistence type="predicted"/>
<keyword evidence="3" id="KW-1185">Reference proteome</keyword>
<accession>A0LPB4</accession>
<evidence type="ECO:0000256" key="1">
    <source>
        <dbReference type="SAM" id="MobiDB-lite"/>
    </source>
</evidence>
<sequence length="90" mass="9817">MSTFNPFLKCFIASPCISLNVNIQILSCNGNIFFHQRTMNRSDEPLYPSLTMFGRGDCQRSAHPSASIDAGTGLGSVRSEPENPPGAIRK</sequence>
<gene>
    <name evidence="2" type="ordered locus">Sfum_3596</name>
</gene>
<dbReference type="KEGG" id="sfu:Sfum_3596"/>
<dbReference type="Proteomes" id="UP000001784">
    <property type="component" value="Chromosome"/>
</dbReference>
<evidence type="ECO:0000313" key="2">
    <source>
        <dbReference type="EMBL" id="ABK19266.1"/>
    </source>
</evidence>
<dbReference type="InParanoid" id="A0LPB4"/>
<dbReference type="EMBL" id="CP000478">
    <property type="protein sequence ID" value="ABK19266.1"/>
    <property type="molecule type" value="Genomic_DNA"/>
</dbReference>
<evidence type="ECO:0000313" key="3">
    <source>
        <dbReference type="Proteomes" id="UP000001784"/>
    </source>
</evidence>
<protein>
    <submittedName>
        <fullName evidence="2">Uncharacterized protein</fullName>
    </submittedName>
</protein>
<organism evidence="2 3">
    <name type="scientific">Syntrophobacter fumaroxidans (strain DSM 10017 / MPOB)</name>
    <dbReference type="NCBI Taxonomy" id="335543"/>
    <lineage>
        <taxon>Bacteria</taxon>
        <taxon>Pseudomonadati</taxon>
        <taxon>Thermodesulfobacteriota</taxon>
        <taxon>Syntrophobacteria</taxon>
        <taxon>Syntrophobacterales</taxon>
        <taxon>Syntrophobacteraceae</taxon>
        <taxon>Syntrophobacter</taxon>
    </lineage>
</organism>